<organism evidence="2 3">
    <name type="scientific">Oesophagostomum dentatum</name>
    <name type="common">Nodular worm</name>
    <dbReference type="NCBI Taxonomy" id="61180"/>
    <lineage>
        <taxon>Eukaryota</taxon>
        <taxon>Metazoa</taxon>
        <taxon>Ecdysozoa</taxon>
        <taxon>Nematoda</taxon>
        <taxon>Chromadorea</taxon>
        <taxon>Rhabditida</taxon>
        <taxon>Rhabditina</taxon>
        <taxon>Rhabditomorpha</taxon>
        <taxon>Strongyloidea</taxon>
        <taxon>Strongylidae</taxon>
        <taxon>Oesophagostomum</taxon>
    </lineage>
</organism>
<keyword evidence="3" id="KW-1185">Reference proteome</keyword>
<feature type="chain" id="PRO_5002065001" evidence="1">
    <location>
        <begin position="25"/>
        <end position="66"/>
    </location>
</feature>
<accession>A0A0B1SUJ2</accession>
<dbReference type="OrthoDB" id="5786299at2759"/>
<dbReference type="EMBL" id="KN559151">
    <property type="protein sequence ID" value="KHJ86885.1"/>
    <property type="molecule type" value="Genomic_DNA"/>
</dbReference>
<dbReference type="AlphaFoldDB" id="A0A0B1SUJ2"/>
<sequence length="66" mass="7858">MMSLYHLPVLAILLVILEFEQVNGRYERVGYVSDPVELLLRDSYSSVRSQRGYNPYQRQNRQVRQL</sequence>
<evidence type="ECO:0000256" key="1">
    <source>
        <dbReference type="SAM" id="SignalP"/>
    </source>
</evidence>
<keyword evidence="1" id="KW-0732">Signal</keyword>
<dbReference type="Proteomes" id="UP000053660">
    <property type="component" value="Unassembled WGS sequence"/>
</dbReference>
<protein>
    <submittedName>
        <fullName evidence="2">Uncharacterized protein</fullName>
    </submittedName>
</protein>
<proteinExistence type="predicted"/>
<gene>
    <name evidence="2" type="ORF">OESDEN_13351</name>
</gene>
<evidence type="ECO:0000313" key="2">
    <source>
        <dbReference type="EMBL" id="KHJ86885.1"/>
    </source>
</evidence>
<reference evidence="2 3" key="1">
    <citation type="submission" date="2014-03" db="EMBL/GenBank/DDBJ databases">
        <title>Draft genome of the hookworm Oesophagostomum dentatum.</title>
        <authorList>
            <person name="Mitreva M."/>
        </authorList>
    </citation>
    <scope>NUCLEOTIDE SEQUENCE [LARGE SCALE GENOMIC DNA]</scope>
    <source>
        <strain evidence="2 3">OD-Hann</strain>
    </source>
</reference>
<evidence type="ECO:0000313" key="3">
    <source>
        <dbReference type="Proteomes" id="UP000053660"/>
    </source>
</evidence>
<feature type="signal peptide" evidence="1">
    <location>
        <begin position="1"/>
        <end position="24"/>
    </location>
</feature>
<name>A0A0B1SUJ2_OESDE</name>